<evidence type="ECO:0000259" key="7">
    <source>
        <dbReference type="PROSITE" id="PS52018"/>
    </source>
</evidence>
<comment type="similarity">
    <text evidence="6">Belongs to the DarT ADP-ribosyltransferase family.</text>
</comment>
<keyword evidence="2" id="KW-0328">Glycosyltransferase</keyword>
<feature type="domain" description="DarT" evidence="7">
    <location>
        <begin position="1"/>
        <end position="111"/>
    </location>
</feature>
<dbReference type="EMBL" id="RAWX01000002">
    <property type="protein sequence ID" value="RKJ88992.1"/>
    <property type="molecule type" value="Genomic_DNA"/>
</dbReference>
<protein>
    <submittedName>
        <fullName evidence="8">DUF4433 domain-containing protein</fullName>
    </submittedName>
</protein>
<evidence type="ECO:0000256" key="1">
    <source>
        <dbReference type="ARBA" id="ARBA00022649"/>
    </source>
</evidence>
<sequence length="111" mass="12267">MCVLKVSRNVLAVASVVIADQNASSTYVRFLSPQQLASLNLDRVYAQDWRSDDQITYFQQKAAKCAEVLVPYSVPQSLIIGAYVVNNTAKSSLQATGFSLPITINPDLFFY</sequence>
<dbReference type="Proteomes" id="UP000281725">
    <property type="component" value="Unassembled WGS sequence"/>
</dbReference>
<evidence type="ECO:0000256" key="3">
    <source>
        <dbReference type="ARBA" id="ARBA00022679"/>
    </source>
</evidence>
<evidence type="ECO:0000256" key="4">
    <source>
        <dbReference type="ARBA" id="ARBA00022695"/>
    </source>
</evidence>
<dbReference type="Pfam" id="PF14487">
    <property type="entry name" value="DarT"/>
    <property type="match status" value="1"/>
</dbReference>
<keyword evidence="1 6" id="KW-1277">Toxin-antitoxin system</keyword>
<name>A0A3A9IRF0_AERVE</name>
<comment type="caution">
    <text evidence="8">The sequence shown here is derived from an EMBL/GenBank/DDBJ whole genome shotgun (WGS) entry which is preliminary data.</text>
</comment>
<evidence type="ECO:0000256" key="5">
    <source>
        <dbReference type="ARBA" id="ARBA00023125"/>
    </source>
</evidence>
<comment type="caution">
    <text evidence="6">Lacks conserved residue(s) required for the propagation of feature annotation.</text>
</comment>
<accession>A0A3A9IRF0</accession>
<dbReference type="AlphaFoldDB" id="A0A3A9IRF0"/>
<evidence type="ECO:0000313" key="9">
    <source>
        <dbReference type="Proteomes" id="UP000281725"/>
    </source>
</evidence>
<reference evidence="8 9" key="1">
    <citation type="submission" date="2018-09" db="EMBL/GenBank/DDBJ databases">
        <title>Genome sequencing of Aeromonas veronii MS-17-88.</title>
        <authorList>
            <person name="Tekedar H.C."/>
            <person name="Arick M.A."/>
            <person name="Hsu C.-Y."/>
            <person name="Thrash A."/>
            <person name="Karsi A."/>
            <person name="Lawrence M.L."/>
            <person name="Abdelhamed H."/>
        </authorList>
    </citation>
    <scope>NUCLEOTIDE SEQUENCE [LARGE SCALE GENOMIC DNA]</scope>
    <source>
        <strain evidence="8 9">MS 17-88</strain>
    </source>
</reference>
<evidence type="ECO:0000256" key="2">
    <source>
        <dbReference type="ARBA" id="ARBA00022676"/>
    </source>
</evidence>
<dbReference type="GO" id="GO:0016779">
    <property type="term" value="F:nucleotidyltransferase activity"/>
    <property type="evidence" value="ECO:0007669"/>
    <property type="project" value="UniProtKB-KW"/>
</dbReference>
<keyword evidence="5 6" id="KW-0238">DNA-binding</keyword>
<dbReference type="PROSITE" id="PS52018">
    <property type="entry name" value="DART"/>
    <property type="match status" value="1"/>
</dbReference>
<dbReference type="GO" id="GO:0016757">
    <property type="term" value="F:glycosyltransferase activity"/>
    <property type="evidence" value="ECO:0007669"/>
    <property type="project" value="UniProtKB-KW"/>
</dbReference>
<proteinExistence type="inferred from homology"/>
<keyword evidence="4" id="KW-0548">Nucleotidyltransferase</keyword>
<dbReference type="GO" id="GO:0003677">
    <property type="term" value="F:DNA binding"/>
    <property type="evidence" value="ECO:0007669"/>
    <property type="project" value="UniProtKB-UniRule"/>
</dbReference>
<evidence type="ECO:0000313" key="8">
    <source>
        <dbReference type="EMBL" id="RKJ88992.1"/>
    </source>
</evidence>
<gene>
    <name evidence="8" type="ORF">D6R50_06775</name>
</gene>
<keyword evidence="3" id="KW-0808">Transferase</keyword>
<dbReference type="InterPro" id="IPR029494">
    <property type="entry name" value="DarT"/>
</dbReference>
<organism evidence="8 9">
    <name type="scientific">Aeromonas veronii</name>
    <dbReference type="NCBI Taxonomy" id="654"/>
    <lineage>
        <taxon>Bacteria</taxon>
        <taxon>Pseudomonadati</taxon>
        <taxon>Pseudomonadota</taxon>
        <taxon>Gammaproteobacteria</taxon>
        <taxon>Aeromonadales</taxon>
        <taxon>Aeromonadaceae</taxon>
        <taxon>Aeromonas</taxon>
    </lineage>
</organism>
<evidence type="ECO:0000256" key="6">
    <source>
        <dbReference type="PROSITE-ProRule" id="PRU01362"/>
    </source>
</evidence>